<dbReference type="EMBL" id="HBIO01030314">
    <property type="protein sequence ID" value="CAE0478365.1"/>
    <property type="molecule type" value="Transcribed_RNA"/>
</dbReference>
<name>A0A6S8Z5J4_9STRA</name>
<reference evidence="2" key="1">
    <citation type="submission" date="2021-01" db="EMBL/GenBank/DDBJ databases">
        <authorList>
            <person name="Corre E."/>
            <person name="Pelletier E."/>
            <person name="Niang G."/>
            <person name="Scheremetjew M."/>
            <person name="Finn R."/>
            <person name="Kale V."/>
            <person name="Holt S."/>
            <person name="Cochrane G."/>
            <person name="Meng A."/>
            <person name="Brown T."/>
            <person name="Cohen L."/>
        </authorList>
    </citation>
    <scope>NUCLEOTIDE SEQUENCE</scope>
    <source>
        <strain evidence="2">MM31A-1</strain>
    </source>
</reference>
<gene>
    <name evidence="2" type="ORF">CDEB00056_LOCUS23217</name>
    <name evidence="3" type="ORF">CDEB00056_LOCUS23218</name>
</gene>
<organism evidence="2">
    <name type="scientific">Chaetoceros debilis</name>
    <dbReference type="NCBI Taxonomy" id="122233"/>
    <lineage>
        <taxon>Eukaryota</taxon>
        <taxon>Sar</taxon>
        <taxon>Stramenopiles</taxon>
        <taxon>Ochrophyta</taxon>
        <taxon>Bacillariophyta</taxon>
        <taxon>Coscinodiscophyceae</taxon>
        <taxon>Chaetocerotophycidae</taxon>
        <taxon>Chaetocerotales</taxon>
        <taxon>Chaetocerotaceae</taxon>
        <taxon>Chaetoceros</taxon>
    </lineage>
</organism>
<protein>
    <submittedName>
        <fullName evidence="2">Uncharacterized protein</fullName>
    </submittedName>
</protein>
<evidence type="ECO:0000313" key="3">
    <source>
        <dbReference type="EMBL" id="CAE0478365.1"/>
    </source>
</evidence>
<feature type="region of interest" description="Disordered" evidence="1">
    <location>
        <begin position="34"/>
        <end position="104"/>
    </location>
</feature>
<evidence type="ECO:0000256" key="1">
    <source>
        <dbReference type="SAM" id="MobiDB-lite"/>
    </source>
</evidence>
<evidence type="ECO:0000313" key="2">
    <source>
        <dbReference type="EMBL" id="CAE0478364.1"/>
    </source>
</evidence>
<dbReference type="AlphaFoldDB" id="A0A6S8Z5J4"/>
<sequence length="104" mass="11887">MSEFVQSKRPRTMEVKDLDEVERRAAKLRKVTAGLVASTQEAQQQAQDDEEIDIDDDDEDDEEIDIDEEEEERENDAADDNDENTKSAKNDTNDSLLGVVSRRK</sequence>
<proteinExistence type="predicted"/>
<dbReference type="EMBL" id="HBIO01030309">
    <property type="protein sequence ID" value="CAE0478364.1"/>
    <property type="molecule type" value="Transcribed_RNA"/>
</dbReference>
<accession>A0A6S8Z5J4</accession>
<feature type="compositionally biased region" description="Acidic residues" evidence="1">
    <location>
        <begin position="47"/>
        <end position="82"/>
    </location>
</feature>
<feature type="compositionally biased region" description="Basic and acidic residues" evidence="1">
    <location>
        <begin position="83"/>
        <end position="92"/>
    </location>
</feature>